<feature type="signal peptide" evidence="2">
    <location>
        <begin position="1"/>
        <end position="29"/>
    </location>
</feature>
<feature type="chain" id="PRO_5012963102" evidence="2">
    <location>
        <begin position="30"/>
        <end position="181"/>
    </location>
</feature>
<evidence type="ECO:0000256" key="1">
    <source>
        <dbReference type="SAM" id="MobiDB-lite"/>
    </source>
</evidence>
<dbReference type="AlphaFoldDB" id="A0A226E887"/>
<evidence type="ECO:0000313" key="3">
    <source>
        <dbReference type="EMBL" id="OXA53197.1"/>
    </source>
</evidence>
<accession>A0A226E887</accession>
<feature type="region of interest" description="Disordered" evidence="1">
    <location>
        <begin position="134"/>
        <end position="181"/>
    </location>
</feature>
<feature type="compositionally biased region" description="Basic and acidic residues" evidence="1">
    <location>
        <begin position="172"/>
        <end position="181"/>
    </location>
</feature>
<sequence>MKMKRSGNMTTAAPQVILLVLASCACVWAAQMSDNYEKMRLLYNYPSGFKRLPSYDFGLGKRSFGESDLASASSSSYEEQLSPLDALLEQQQQQQQGGGQQLAYVYPNAFGKRTRAYGFGLGKRQERRSKIYSFGLGKRQSHDGMEDYDGNASPPTAERRASSQRQFAFGLGKRDLNAAKE</sequence>
<evidence type="ECO:0000256" key="2">
    <source>
        <dbReference type="SAM" id="SignalP"/>
    </source>
</evidence>
<comment type="caution">
    <text evidence="3">The sequence shown here is derived from an EMBL/GenBank/DDBJ whole genome shotgun (WGS) entry which is preliminary data.</text>
</comment>
<evidence type="ECO:0000313" key="4">
    <source>
        <dbReference type="Proteomes" id="UP000198287"/>
    </source>
</evidence>
<keyword evidence="4" id="KW-1185">Reference proteome</keyword>
<name>A0A226E887_FOLCA</name>
<keyword evidence="2" id="KW-0732">Signal</keyword>
<dbReference type="OrthoDB" id="10067964at2759"/>
<reference evidence="3 4" key="1">
    <citation type="submission" date="2015-12" db="EMBL/GenBank/DDBJ databases">
        <title>The genome of Folsomia candida.</title>
        <authorList>
            <person name="Faddeeva A."/>
            <person name="Derks M.F."/>
            <person name="Anvar Y."/>
            <person name="Smit S."/>
            <person name="Van Straalen N."/>
            <person name="Roelofs D."/>
        </authorList>
    </citation>
    <scope>NUCLEOTIDE SEQUENCE [LARGE SCALE GENOMIC DNA]</scope>
    <source>
        <strain evidence="3 4">VU population</strain>
        <tissue evidence="3">Whole body</tissue>
    </source>
</reference>
<protein>
    <submittedName>
        <fullName evidence="3">Helicostatins</fullName>
    </submittedName>
</protein>
<organism evidence="3 4">
    <name type="scientific">Folsomia candida</name>
    <name type="common">Springtail</name>
    <dbReference type="NCBI Taxonomy" id="158441"/>
    <lineage>
        <taxon>Eukaryota</taxon>
        <taxon>Metazoa</taxon>
        <taxon>Ecdysozoa</taxon>
        <taxon>Arthropoda</taxon>
        <taxon>Hexapoda</taxon>
        <taxon>Collembola</taxon>
        <taxon>Entomobryomorpha</taxon>
        <taxon>Isotomoidea</taxon>
        <taxon>Isotomidae</taxon>
        <taxon>Proisotominae</taxon>
        <taxon>Folsomia</taxon>
    </lineage>
</organism>
<dbReference type="STRING" id="158441.A0A226E887"/>
<dbReference type="Proteomes" id="UP000198287">
    <property type="component" value="Unassembled WGS sequence"/>
</dbReference>
<dbReference type="EMBL" id="LNIX01000006">
    <property type="protein sequence ID" value="OXA53197.1"/>
    <property type="molecule type" value="Genomic_DNA"/>
</dbReference>
<gene>
    <name evidence="3" type="ORF">Fcan01_12590</name>
</gene>
<proteinExistence type="predicted"/>
<dbReference type="PROSITE" id="PS51257">
    <property type="entry name" value="PROKAR_LIPOPROTEIN"/>
    <property type="match status" value="1"/>
</dbReference>